<keyword evidence="4" id="KW-0206">Cytoskeleton</keyword>
<proteinExistence type="inferred from homology"/>
<keyword evidence="4" id="KW-0963">Cytoplasm</keyword>
<comment type="similarity">
    <text evidence="2">Belongs to the MAP65/ASE1 family.</text>
</comment>
<keyword evidence="7" id="KW-1185">Reference proteome</keyword>
<dbReference type="GO" id="GO:0005874">
    <property type="term" value="C:microtubule"/>
    <property type="evidence" value="ECO:0007669"/>
    <property type="project" value="UniProtKB-KW"/>
</dbReference>
<comment type="caution">
    <text evidence="6">The sequence shown here is derived from an EMBL/GenBank/DDBJ whole genome shotgun (WGS) entry which is preliminary data.</text>
</comment>
<keyword evidence="5" id="KW-0812">Transmembrane</keyword>
<dbReference type="PANTHER" id="PTHR19321:SF7">
    <property type="entry name" value="65-KDA MICROTUBULE-ASSOCIATED PROTEIN 3"/>
    <property type="match status" value="1"/>
</dbReference>
<keyword evidence="5" id="KW-1133">Transmembrane helix</keyword>
<gene>
    <name evidence="6" type="ORF">Adt_05970</name>
</gene>
<sequence length="101" mass="11615">MMFHCAVWSKLGAILPKIEELQKRKCDTEVLEGLEQIQSLENEIYGSSDNTSTNTIVDETDLSLRKLEELHREVQALHMEMVFLFILGISSILNDFLTILF</sequence>
<keyword evidence="3" id="KW-0493">Microtubule</keyword>
<evidence type="ECO:0000256" key="5">
    <source>
        <dbReference type="SAM" id="Phobius"/>
    </source>
</evidence>
<organism evidence="6 7">
    <name type="scientific">Abeliophyllum distichum</name>
    <dbReference type="NCBI Taxonomy" id="126358"/>
    <lineage>
        <taxon>Eukaryota</taxon>
        <taxon>Viridiplantae</taxon>
        <taxon>Streptophyta</taxon>
        <taxon>Embryophyta</taxon>
        <taxon>Tracheophyta</taxon>
        <taxon>Spermatophyta</taxon>
        <taxon>Magnoliopsida</taxon>
        <taxon>eudicotyledons</taxon>
        <taxon>Gunneridae</taxon>
        <taxon>Pentapetalae</taxon>
        <taxon>asterids</taxon>
        <taxon>lamiids</taxon>
        <taxon>Lamiales</taxon>
        <taxon>Oleaceae</taxon>
        <taxon>Forsythieae</taxon>
        <taxon>Abeliophyllum</taxon>
    </lineage>
</organism>
<keyword evidence="5" id="KW-0472">Membrane</keyword>
<evidence type="ECO:0000313" key="6">
    <source>
        <dbReference type="EMBL" id="KAL2532619.1"/>
    </source>
</evidence>
<dbReference type="Proteomes" id="UP001604336">
    <property type="component" value="Unassembled WGS sequence"/>
</dbReference>
<dbReference type="EMBL" id="JBFOLK010000002">
    <property type="protein sequence ID" value="KAL2532619.1"/>
    <property type="molecule type" value="Genomic_DNA"/>
</dbReference>
<reference evidence="7" key="1">
    <citation type="submission" date="2024-07" db="EMBL/GenBank/DDBJ databases">
        <title>Two chromosome-level genome assemblies of Korean endemic species Abeliophyllum distichum and Forsythia ovata (Oleaceae).</title>
        <authorList>
            <person name="Jang H."/>
        </authorList>
    </citation>
    <scope>NUCLEOTIDE SEQUENCE [LARGE SCALE GENOMIC DNA]</scope>
</reference>
<evidence type="ECO:0000256" key="3">
    <source>
        <dbReference type="ARBA" id="ARBA00022701"/>
    </source>
</evidence>
<accession>A0ABD1V5K3</accession>
<dbReference type="AlphaFoldDB" id="A0ABD1V5K3"/>
<feature type="transmembrane region" description="Helical" evidence="5">
    <location>
        <begin position="81"/>
        <end position="100"/>
    </location>
</feature>
<evidence type="ECO:0000313" key="7">
    <source>
        <dbReference type="Proteomes" id="UP001604336"/>
    </source>
</evidence>
<dbReference type="PANTHER" id="PTHR19321">
    <property type="entry name" value="PROTEIN REGULATOR OF CYTOKINESIS 1 PRC1-RELATED"/>
    <property type="match status" value="1"/>
</dbReference>
<name>A0ABD1V5K3_9LAMI</name>
<dbReference type="InterPro" id="IPR007145">
    <property type="entry name" value="MAP65_Ase1_PRC1"/>
</dbReference>
<evidence type="ECO:0000256" key="4">
    <source>
        <dbReference type="ARBA" id="ARBA00023212"/>
    </source>
</evidence>
<comment type="subcellular location">
    <subcellularLocation>
        <location evidence="1">Cytoplasm</location>
        <location evidence="1">Cytoskeleton</location>
    </subcellularLocation>
</comment>
<evidence type="ECO:0000256" key="1">
    <source>
        <dbReference type="ARBA" id="ARBA00004245"/>
    </source>
</evidence>
<evidence type="ECO:0000256" key="2">
    <source>
        <dbReference type="ARBA" id="ARBA00006187"/>
    </source>
</evidence>
<protein>
    <submittedName>
        <fullName evidence="6">65-kDa microtubule-associated protein 3</fullName>
    </submittedName>
</protein>